<evidence type="ECO:0000259" key="5">
    <source>
        <dbReference type="PROSITE" id="PS01124"/>
    </source>
</evidence>
<dbReference type="EMBL" id="AP018113">
    <property type="protein sequence ID" value="BAX63843.1"/>
    <property type="molecule type" value="Genomic_DNA"/>
</dbReference>
<dbReference type="Pfam" id="PF12833">
    <property type="entry name" value="HTH_18"/>
    <property type="match status" value="1"/>
</dbReference>
<evidence type="ECO:0000313" key="7">
    <source>
        <dbReference type="Proteomes" id="UP000218432"/>
    </source>
</evidence>
<keyword evidence="1" id="KW-0805">Transcription regulation</keyword>
<dbReference type="PROSITE" id="PS01124">
    <property type="entry name" value="HTH_ARAC_FAMILY_2"/>
    <property type="match status" value="1"/>
</dbReference>
<evidence type="ECO:0000256" key="4">
    <source>
        <dbReference type="SAM" id="MobiDB-lite"/>
    </source>
</evidence>
<evidence type="ECO:0000313" key="6">
    <source>
        <dbReference type="EMBL" id="BAX63843.1"/>
    </source>
</evidence>
<dbReference type="SMART" id="SM00342">
    <property type="entry name" value="HTH_ARAC"/>
    <property type="match status" value="1"/>
</dbReference>
<dbReference type="GO" id="GO:0043565">
    <property type="term" value="F:sequence-specific DNA binding"/>
    <property type="evidence" value="ECO:0007669"/>
    <property type="project" value="InterPro"/>
</dbReference>
<dbReference type="InterPro" id="IPR050204">
    <property type="entry name" value="AraC_XylS_family_regulators"/>
</dbReference>
<dbReference type="PANTHER" id="PTHR46796">
    <property type="entry name" value="HTH-TYPE TRANSCRIPTIONAL ACTIVATOR RHAS-RELATED"/>
    <property type="match status" value="1"/>
</dbReference>
<dbReference type="InterPro" id="IPR009057">
    <property type="entry name" value="Homeodomain-like_sf"/>
</dbReference>
<protein>
    <submittedName>
        <fullName evidence="6">AraC family transcriptional regulator</fullName>
    </submittedName>
</protein>
<dbReference type="AlphaFoldDB" id="A0A1Y1BV09"/>
<feature type="region of interest" description="Disordered" evidence="4">
    <location>
        <begin position="124"/>
        <end position="151"/>
    </location>
</feature>
<name>A0A1Y1BV09_9BURK</name>
<evidence type="ECO:0000256" key="3">
    <source>
        <dbReference type="ARBA" id="ARBA00023163"/>
    </source>
</evidence>
<feature type="domain" description="HTH araC/xylS-type" evidence="5">
    <location>
        <begin position="28"/>
        <end position="125"/>
    </location>
</feature>
<accession>A0A1Y1BV09</accession>
<evidence type="ECO:0000256" key="2">
    <source>
        <dbReference type="ARBA" id="ARBA00023125"/>
    </source>
</evidence>
<evidence type="ECO:0000256" key="1">
    <source>
        <dbReference type="ARBA" id="ARBA00023015"/>
    </source>
</evidence>
<dbReference type="RefSeq" id="WP_096476176.1">
    <property type="nucleotide sequence ID" value="NZ_AP018113.1"/>
</dbReference>
<proteinExistence type="predicted"/>
<reference evidence="6 7" key="1">
    <citation type="journal article" date="2017" name="Genome Announc.">
        <title>Complete Genome Sequence of Burkholderia stabilis FERMP-21014.</title>
        <authorList>
            <person name="Konishi K."/>
            <person name="Kumagai T."/>
            <person name="Sakasegawa S."/>
            <person name="Tamura T."/>
        </authorList>
    </citation>
    <scope>NUCLEOTIDE SEQUENCE [LARGE SCALE GENOMIC DNA]</scope>
    <source>
        <strain evidence="6 7">FERMP-21014</strain>
    </source>
</reference>
<gene>
    <name evidence="6" type="ORF">BSFP_067160</name>
</gene>
<dbReference type="GO" id="GO:0003700">
    <property type="term" value="F:DNA-binding transcription factor activity"/>
    <property type="evidence" value="ECO:0007669"/>
    <property type="project" value="InterPro"/>
</dbReference>
<organism evidence="6 7">
    <name type="scientific">Burkholderia stabilis</name>
    <dbReference type="NCBI Taxonomy" id="95485"/>
    <lineage>
        <taxon>Bacteria</taxon>
        <taxon>Pseudomonadati</taxon>
        <taxon>Pseudomonadota</taxon>
        <taxon>Betaproteobacteria</taxon>
        <taxon>Burkholderiales</taxon>
        <taxon>Burkholderiaceae</taxon>
        <taxon>Burkholderia</taxon>
        <taxon>Burkholderia cepacia complex</taxon>
    </lineage>
</organism>
<dbReference type="Proteomes" id="UP000218432">
    <property type="component" value="Chromosome 3"/>
</dbReference>
<keyword evidence="2" id="KW-0238">DNA-binding</keyword>
<sequence>MVALFHDSVESAVLRAAGVGRPVSPAIGDVLRTIDASFAQPLNLDTLAAVAGLSVSRFTARFRGEIGLSPHRYLCLVRVRRAQDLLRGGVAPSVVATEVGFFDQSHLCRHFRRVLGITPRDYVSARSGGAQGRTSSVRTHDERRDASCQAA</sequence>
<dbReference type="InterPro" id="IPR018060">
    <property type="entry name" value="HTH_AraC"/>
</dbReference>
<feature type="compositionally biased region" description="Basic and acidic residues" evidence="4">
    <location>
        <begin position="138"/>
        <end position="151"/>
    </location>
</feature>
<dbReference type="SUPFAM" id="SSF46689">
    <property type="entry name" value="Homeodomain-like"/>
    <property type="match status" value="2"/>
</dbReference>
<dbReference type="Gene3D" id="1.10.10.60">
    <property type="entry name" value="Homeodomain-like"/>
    <property type="match status" value="1"/>
</dbReference>
<keyword evidence="3" id="KW-0804">Transcription</keyword>